<sequence>MRNLTYSERVKLTKLIQEIISKKYEGEGLDKLHIEAIKLAHGNPDEIDLWYKEKTYENTKKLNKVVDDLNRYVDNQLKTEKMIISAASKLLSDFEGAEVDAKQAIRLASGDPKKYDIYEQEVKEYFDSEISKEINLRKKSGEKVDHPKEILDKQQFIKDAKNIVNTIANTLMVTSPEFRNNRVAYIKQSLENSKYNAKFIDRDGQMQFRTIRPEGEYGKPEVAFKEGLAPQFVSMWAFQSGVISKPYVNDVFETEGEKIGWSGGITSTSANLKFCAAFDFAASYGMQDGYIYVYACDEAASVARHISFGVGYDGKVDKGMGIERSNAEAAMEYMLPFLSPDRIIGAREVKKDGSLGEFFPNPNVQQSAYGDTEFLKLVLCENVNEIKLIEYLERRSVEILHKDNDLEYTNKMVKLFSELAPERQAVVLKIAHASHIALTHQLTDNLDPTLKETDPLKWDMLHGLKLSKDPEHPIEVLPKVMKRALSHEQQIKLDLHLEKHSKLQVKSHFGFEFERDKRTTKDKSPTEKIHYPQPRFFRQKQEQPTTKDTLEEISKITPQNPNGTK</sequence>
<accession>A0A378IHT7</accession>
<feature type="compositionally biased region" description="Polar residues" evidence="1">
    <location>
        <begin position="556"/>
        <end position="565"/>
    </location>
</feature>
<keyword evidence="4" id="KW-1185">Reference proteome</keyword>
<dbReference type="AlphaFoldDB" id="A0A378IHT7"/>
<protein>
    <submittedName>
        <fullName evidence="3">Uncharacterized protein</fullName>
    </submittedName>
</protein>
<dbReference type="Proteomes" id="UP000255316">
    <property type="component" value="Unassembled WGS sequence"/>
</dbReference>
<evidence type="ECO:0000313" key="5">
    <source>
        <dbReference type="Proteomes" id="UP000255316"/>
    </source>
</evidence>
<evidence type="ECO:0000313" key="4">
    <source>
        <dbReference type="Proteomes" id="UP000054854"/>
    </source>
</evidence>
<dbReference type="EMBL" id="LNXX01000047">
    <property type="protein sequence ID" value="KTC82025.1"/>
    <property type="molecule type" value="Genomic_DNA"/>
</dbReference>
<proteinExistence type="predicted"/>
<name>A0A378IHT7_9GAMM</name>
<reference evidence="2 4" key="1">
    <citation type="submission" date="2015-11" db="EMBL/GenBank/DDBJ databases">
        <title>Genomic analysis of 38 Legionella species identifies large and diverse effector repertoires.</title>
        <authorList>
            <person name="Burstein D."/>
            <person name="Amaro F."/>
            <person name="Zusman T."/>
            <person name="Lifshitz Z."/>
            <person name="Cohen O."/>
            <person name="Gilbert J.A."/>
            <person name="Pupko T."/>
            <person name="Shuman H.A."/>
            <person name="Segal G."/>
        </authorList>
    </citation>
    <scope>NUCLEOTIDE SEQUENCE [LARGE SCALE GENOMIC DNA]</scope>
    <source>
        <strain evidence="2 4">CDC#72-OH-14</strain>
    </source>
</reference>
<reference evidence="3 5" key="2">
    <citation type="submission" date="2018-06" db="EMBL/GenBank/DDBJ databases">
        <authorList>
            <consortium name="Pathogen Informatics"/>
            <person name="Doyle S."/>
        </authorList>
    </citation>
    <scope>NUCLEOTIDE SEQUENCE [LARGE SCALE GENOMIC DNA]</scope>
    <source>
        <strain evidence="3 5">NCTC12438</strain>
    </source>
</reference>
<evidence type="ECO:0000256" key="1">
    <source>
        <dbReference type="SAM" id="MobiDB-lite"/>
    </source>
</evidence>
<dbReference type="EMBL" id="UGNX01000001">
    <property type="protein sequence ID" value="STX34808.1"/>
    <property type="molecule type" value="Genomic_DNA"/>
</dbReference>
<dbReference type="RefSeq" id="WP_058466191.1">
    <property type="nucleotide sequence ID" value="NZ_CAAAHQ010000070.1"/>
</dbReference>
<evidence type="ECO:0000313" key="3">
    <source>
        <dbReference type="EMBL" id="STX34808.1"/>
    </source>
</evidence>
<dbReference type="Proteomes" id="UP000054854">
    <property type="component" value="Unassembled WGS sequence"/>
</dbReference>
<feature type="region of interest" description="Disordered" evidence="1">
    <location>
        <begin position="516"/>
        <end position="565"/>
    </location>
</feature>
<organism evidence="3 5">
    <name type="scientific">Legionella cincinnatiensis</name>
    <dbReference type="NCBI Taxonomy" id="28085"/>
    <lineage>
        <taxon>Bacteria</taxon>
        <taxon>Pseudomonadati</taxon>
        <taxon>Pseudomonadota</taxon>
        <taxon>Gammaproteobacteria</taxon>
        <taxon>Legionellales</taxon>
        <taxon>Legionellaceae</taxon>
        <taxon>Legionella</taxon>
    </lineage>
</organism>
<gene>
    <name evidence="2" type="ORF">Lcin_3095</name>
    <name evidence="3" type="ORF">NCTC12438_01417</name>
</gene>
<feature type="compositionally biased region" description="Basic and acidic residues" evidence="1">
    <location>
        <begin position="516"/>
        <end position="530"/>
    </location>
</feature>
<evidence type="ECO:0000313" key="2">
    <source>
        <dbReference type="EMBL" id="KTC82025.1"/>
    </source>
</evidence>
<dbReference type="OrthoDB" id="5645832at2"/>